<evidence type="ECO:0000313" key="2">
    <source>
        <dbReference type="Proteomes" id="UP000515890"/>
    </source>
</evidence>
<protein>
    <submittedName>
        <fullName evidence="1">Uncharacterized protein</fullName>
    </submittedName>
</protein>
<dbReference type="RefSeq" id="YP_010013693.1">
    <property type="nucleotide sequence ID" value="NC_053513.1"/>
</dbReference>
<name>A0A7G8LHM6_9CAUD</name>
<dbReference type="KEGG" id="vg:63210308"/>
<reference evidence="1 2" key="1">
    <citation type="submission" date="2020-06" db="EMBL/GenBank/DDBJ databases">
        <authorList>
            <person name="Ruesch T."/>
            <person name="Stepniewski C."/>
            <person name="Ballard C."/>
            <person name="Battaglia S."/>
            <person name="Diaz I."/>
            <person name="Engley A."/>
            <person name="Erickson A."/>
            <person name="Ernst L."/>
            <person name="Gonzales E."/>
            <person name="Haider A."/>
            <person name="Harrison M."/>
            <person name="Moore J."/>
            <person name="Paratore J."/>
            <person name="Rafanan A."/>
            <person name="Storz S."/>
            <person name="Poxleitner M.K."/>
            <person name="Anders K.R."/>
            <person name="Garlena R.A."/>
            <person name="Russell D.A."/>
            <person name="Pope W.H."/>
            <person name="Jacobs-Sera D."/>
            <person name="Hatfull G.F."/>
        </authorList>
    </citation>
    <scope>NUCLEOTIDE SEQUENCE [LARGE SCALE GENOMIC DNA]</scope>
</reference>
<accession>A0A7G8LHM6</accession>
<dbReference type="GeneID" id="63210308"/>
<gene>
    <name evidence="1" type="primary">88</name>
    <name evidence="1" type="ORF">SEA_AZIZ_88</name>
</gene>
<dbReference type="Proteomes" id="UP000515890">
    <property type="component" value="Segment"/>
</dbReference>
<proteinExistence type="predicted"/>
<reference evidence="2" key="2">
    <citation type="journal article" date="2021" name="Microbiol. Resour. Announc.">
        <title>Genome Sequences of Subcluster M2 Mycobacteriophages Estes and Aziz.</title>
        <authorList>
            <person name="Fitzgerald S.K."/>
            <person name="Johnson E.H."/>
            <person name="Storz S.H.R."/>
            <person name="Ballard C."/>
            <person name="Battaglia S."/>
            <person name="Boice M."/>
            <person name="Bramwell-Butcher J."/>
            <person name="Dedinsky M."/>
            <person name="DeKlotz J."/>
            <person name="Diaz I."/>
            <person name="Engley A."/>
            <person name="Ernst L."/>
            <person name="Gonzales E."/>
            <person name="Groscost A."/>
            <person name="Grosser P."/>
            <person name="Haider A."/>
            <person name="Harrison M."/>
            <person name="Husler K."/>
            <person name="Lau J."/>
            <person name="Monlux M."/>
            <person name="Paratore J."/>
            <person name="Ruesch T."/>
            <person name="Schlesinger M."/>
            <person name="Scholes A."/>
            <person name="Poxleitner M.K."/>
            <person name="Anders K.R."/>
        </authorList>
    </citation>
    <scope>NUCLEOTIDE SEQUENCE [LARGE SCALE GENOMIC DNA]</scope>
</reference>
<keyword evidence="2" id="KW-1185">Reference proteome</keyword>
<evidence type="ECO:0000313" key="1">
    <source>
        <dbReference type="EMBL" id="QNJ56748.1"/>
    </source>
</evidence>
<sequence>MTVEIAAFAPASIDIVALWPIGFDWNFHNVPVDRLDEFFDYMASEDGKQIRKNVIAQWLLASGGCTVAEYNSVVREVLAP</sequence>
<organism evidence="1 2">
    <name type="scientific">Mycobacterium phage Aziz</name>
    <dbReference type="NCBI Taxonomy" id="2762281"/>
    <lineage>
        <taxon>Viruses</taxon>
        <taxon>Duplodnaviria</taxon>
        <taxon>Heunggongvirae</taxon>
        <taxon>Uroviricota</taxon>
        <taxon>Caudoviricetes</taxon>
        <taxon>Vilmaviridae</taxon>
        <taxon>Mclasvirinae</taxon>
        <taxon>Reyvirus</taxon>
        <taxon>Reyvirus aziz</taxon>
    </lineage>
</organism>
<dbReference type="EMBL" id="MT658802">
    <property type="protein sequence ID" value="QNJ56748.1"/>
    <property type="molecule type" value="Genomic_DNA"/>
</dbReference>